<feature type="binding site" evidence="21">
    <location>
        <position position="40"/>
    </location>
    <ligand>
        <name>[2Fe-2S] cluster</name>
        <dbReference type="ChEBI" id="CHEBI:190135"/>
        <label>1</label>
    </ligand>
</feature>
<dbReference type="InterPro" id="IPR036010">
    <property type="entry name" value="2Fe-2S_ferredoxin-like_sf"/>
</dbReference>
<dbReference type="InterPro" id="IPR012675">
    <property type="entry name" value="Beta-grasp_dom_sf"/>
</dbReference>
<reference evidence="24" key="2">
    <citation type="submission" date="2007-04" db="EMBL/GenBank/DDBJ databases">
        <title>The genome of the human body louse.</title>
        <authorList>
            <consortium name="The Human Body Louse Genome Consortium"/>
            <person name="Kirkness E."/>
            <person name="Walenz B."/>
            <person name="Hass B."/>
            <person name="Bruggner R."/>
            <person name="Strausberg R."/>
        </authorList>
    </citation>
    <scope>NUCLEOTIDE SEQUENCE</scope>
    <source>
        <strain evidence="24">USDA</strain>
    </source>
</reference>
<keyword evidence="12 21" id="KW-0408">Iron</keyword>
<dbReference type="PIRSF" id="PIRSF000127">
    <property type="entry name" value="Xanthine_DH"/>
    <property type="match status" value="1"/>
</dbReference>
<dbReference type="GO" id="GO:0051537">
    <property type="term" value="F:2 iron, 2 sulfur cluster binding"/>
    <property type="evidence" value="ECO:0007669"/>
    <property type="project" value="UniProtKB-KW"/>
</dbReference>
<keyword evidence="26" id="KW-1185">Reference proteome</keyword>
<dbReference type="SUPFAM" id="SSF47741">
    <property type="entry name" value="CO dehydrogenase ISP C-domain like"/>
    <property type="match status" value="1"/>
</dbReference>
<dbReference type="InterPro" id="IPR036318">
    <property type="entry name" value="FAD-bd_PCMH-like_sf"/>
</dbReference>
<feature type="binding site" evidence="20">
    <location>
        <position position="362"/>
    </location>
    <ligand>
        <name>FAD</name>
        <dbReference type="ChEBI" id="CHEBI:57692"/>
    </ligand>
</feature>
<dbReference type="Gene3D" id="3.90.1170.50">
    <property type="entry name" value="Aldehyde oxidase/xanthine dehydrogenase, a/b hammerhead"/>
    <property type="match status" value="1"/>
</dbReference>
<gene>
    <name evidence="25" type="primary">8229785</name>
    <name evidence="24" type="ORF">Phum_PHUM299090</name>
</gene>
<dbReference type="InterPro" id="IPR016167">
    <property type="entry name" value="FAD-bd_PCMH_sub1"/>
</dbReference>
<name>E0VM07_PEDHC</name>
<dbReference type="FunFam" id="3.30.365.10:FF:000001">
    <property type="entry name" value="Xanthine dehydrogenase oxidase"/>
    <property type="match status" value="1"/>
</dbReference>
<evidence type="ECO:0000256" key="6">
    <source>
        <dbReference type="ARBA" id="ARBA00022505"/>
    </source>
</evidence>
<dbReference type="Gene3D" id="3.30.43.10">
    <property type="entry name" value="Uridine Diphospho-n-acetylenolpyruvylglucosamine Reductase, domain 2"/>
    <property type="match status" value="1"/>
</dbReference>
<dbReference type="InterPro" id="IPR036683">
    <property type="entry name" value="CO_DH_flav_C_dom_sf"/>
</dbReference>
<dbReference type="HOGENOM" id="CLU_001681_1_2_1"/>
<dbReference type="InterPro" id="IPR008274">
    <property type="entry name" value="AldOxase/xan_DH_MoCoBD1"/>
</dbReference>
<comment type="cofactor">
    <cofactor evidence="21">
        <name>[2Fe-2S] cluster</name>
        <dbReference type="ChEBI" id="CHEBI:190135"/>
    </cofactor>
    <text evidence="21">Binds 2 [2Fe-2S] clusters.</text>
</comment>
<evidence type="ECO:0000256" key="9">
    <source>
        <dbReference type="ARBA" id="ARBA00022723"/>
    </source>
</evidence>
<dbReference type="InParanoid" id="E0VM07"/>
<feature type="binding site" evidence="21">
    <location>
        <position position="914"/>
    </location>
    <ligand>
        <name>Mo-molybdopterin</name>
        <dbReference type="ChEBI" id="CHEBI:71302"/>
    </ligand>
    <ligandPart>
        <name>Mo</name>
        <dbReference type="ChEBI" id="CHEBI:28685"/>
    </ligandPart>
</feature>
<dbReference type="VEuPathDB" id="VectorBase:PHUM299090"/>
<dbReference type="Pfam" id="PF03450">
    <property type="entry name" value="CO_deh_flav_C"/>
    <property type="match status" value="1"/>
</dbReference>
<dbReference type="InterPro" id="IPR016169">
    <property type="entry name" value="FAD-bd_PCMH_sub2"/>
</dbReference>
<keyword evidence="11 24" id="KW-0560">Oxidoreductase</keyword>
<dbReference type="FunFam" id="3.30.365.10:FF:000003">
    <property type="entry name" value="Aldehyde oxidase 1"/>
    <property type="match status" value="1"/>
</dbReference>
<comment type="subcellular location">
    <subcellularLocation>
        <location evidence="2">Peroxisome</location>
    </subcellularLocation>
</comment>
<dbReference type="FunFam" id="3.30.365.10:FF:000004">
    <property type="entry name" value="Xanthine dehydrogenase oxidase"/>
    <property type="match status" value="1"/>
</dbReference>
<dbReference type="PROSITE" id="PS51085">
    <property type="entry name" value="2FE2S_FER_2"/>
    <property type="match status" value="1"/>
</dbReference>
<dbReference type="EMBL" id="AAZO01003469">
    <property type="status" value="NOT_ANNOTATED_CDS"/>
    <property type="molecule type" value="Genomic_DNA"/>
</dbReference>
<evidence type="ECO:0000256" key="10">
    <source>
        <dbReference type="ARBA" id="ARBA00022827"/>
    </source>
</evidence>
<evidence type="ECO:0000256" key="4">
    <source>
        <dbReference type="ARBA" id="ARBA00011738"/>
    </source>
</evidence>
<dbReference type="InterPro" id="IPR006058">
    <property type="entry name" value="2Fe2S_fd_BS"/>
</dbReference>
<evidence type="ECO:0000259" key="22">
    <source>
        <dbReference type="PROSITE" id="PS51085"/>
    </source>
</evidence>
<keyword evidence="8 21" id="KW-0001">2Fe-2S</keyword>
<feature type="binding site" evidence="21">
    <location>
        <position position="108"/>
    </location>
    <ligand>
        <name>[2Fe-2S] cluster</name>
        <dbReference type="ChEBI" id="CHEBI:190135"/>
        <label>2</label>
    </ligand>
</feature>
<evidence type="ECO:0000256" key="16">
    <source>
        <dbReference type="ARBA" id="ARBA00034078"/>
    </source>
</evidence>
<organism>
    <name type="scientific">Pediculus humanus subsp. corporis</name>
    <name type="common">Body louse</name>
    <dbReference type="NCBI Taxonomy" id="121224"/>
    <lineage>
        <taxon>Eukaryota</taxon>
        <taxon>Metazoa</taxon>
        <taxon>Ecdysozoa</taxon>
        <taxon>Arthropoda</taxon>
        <taxon>Hexapoda</taxon>
        <taxon>Insecta</taxon>
        <taxon>Pterygota</taxon>
        <taxon>Neoptera</taxon>
        <taxon>Paraneoptera</taxon>
        <taxon>Psocodea</taxon>
        <taxon>Troctomorpha</taxon>
        <taxon>Phthiraptera</taxon>
        <taxon>Anoplura</taxon>
        <taxon>Pediculidae</taxon>
        <taxon>Pediculus</taxon>
    </lineage>
</organism>
<evidence type="ECO:0000256" key="5">
    <source>
        <dbReference type="ARBA" id="ARBA00013123"/>
    </source>
</evidence>
<dbReference type="EC" id="1.17.1.4" evidence="5"/>
<feature type="binding site" evidence="20">
    <location>
        <begin position="259"/>
        <end position="266"/>
    </location>
    <ligand>
        <name>FAD</name>
        <dbReference type="ChEBI" id="CHEBI:57692"/>
    </ligand>
</feature>
<reference evidence="24" key="1">
    <citation type="submission" date="2007-04" db="EMBL/GenBank/DDBJ databases">
        <title>Annotation of Pediculus humanus corporis strain USDA.</title>
        <authorList>
            <person name="Kirkness E."/>
            <person name="Hannick L."/>
            <person name="Hass B."/>
            <person name="Bruggner R."/>
            <person name="Lawson D."/>
            <person name="Bidwell S."/>
            <person name="Joardar V."/>
            <person name="Caler E."/>
            <person name="Walenz B."/>
            <person name="Inman J."/>
            <person name="Schobel S."/>
            <person name="Galinsky K."/>
            <person name="Amedeo P."/>
            <person name="Strausberg R."/>
        </authorList>
    </citation>
    <scope>NUCLEOTIDE SEQUENCE</scope>
    <source>
        <strain evidence="24">USDA</strain>
    </source>
</reference>
<accession>E0VM07</accession>
<proteinExistence type="inferred from homology"/>
<dbReference type="FunFam" id="3.10.20.30:FF:000015">
    <property type="entry name" value="Aldehyde oxidase 1"/>
    <property type="match status" value="1"/>
</dbReference>
<dbReference type="SUPFAM" id="SSF54665">
    <property type="entry name" value="CO dehydrogenase molybdoprotein N-domain-like"/>
    <property type="match status" value="1"/>
</dbReference>
<dbReference type="InterPro" id="IPR046867">
    <property type="entry name" value="AldOxase/xan_DH_MoCoBD2"/>
</dbReference>
<dbReference type="InterPro" id="IPR002346">
    <property type="entry name" value="Mopterin_DH_FAD-bd"/>
</dbReference>
<dbReference type="Pfam" id="PF20256">
    <property type="entry name" value="MoCoBD_2"/>
    <property type="match status" value="1"/>
</dbReference>
<dbReference type="FunFam" id="3.30.390.50:FF:000001">
    <property type="entry name" value="Xanthine dehydrogenase oxidase"/>
    <property type="match status" value="1"/>
</dbReference>
<dbReference type="Pfam" id="PF01799">
    <property type="entry name" value="Fer2_2"/>
    <property type="match status" value="1"/>
</dbReference>
<comment type="subunit">
    <text evidence="4">Homodimer.</text>
</comment>
<feature type="binding site" evidence="21">
    <location>
        <position position="769"/>
    </location>
    <ligand>
        <name>Mo-molybdopterin</name>
        <dbReference type="ChEBI" id="CHEBI:71302"/>
    </ligand>
    <ligandPart>
        <name>Mo</name>
        <dbReference type="ChEBI" id="CHEBI:28685"/>
    </ligandPart>
</feature>
<dbReference type="SUPFAM" id="SSF54292">
    <property type="entry name" value="2Fe-2S ferredoxin-like"/>
    <property type="match status" value="1"/>
</dbReference>
<dbReference type="CTD" id="8229785"/>
<feature type="binding site" evidence="20">
    <location>
        <position position="916"/>
    </location>
    <ligand>
        <name>substrate</name>
    </ligand>
</feature>
<dbReference type="GO" id="GO:0043546">
    <property type="term" value="F:molybdopterin cofactor binding"/>
    <property type="evidence" value="ECO:0007669"/>
    <property type="project" value="InterPro"/>
</dbReference>
<dbReference type="GO" id="GO:0005506">
    <property type="term" value="F:iron ion binding"/>
    <property type="evidence" value="ECO:0007669"/>
    <property type="project" value="InterPro"/>
</dbReference>
<dbReference type="InterPro" id="IPR022407">
    <property type="entry name" value="OxRdtase_Mopterin_BS"/>
</dbReference>
<dbReference type="PANTHER" id="PTHR45444:SF3">
    <property type="entry name" value="XANTHINE DEHYDROGENASE"/>
    <property type="match status" value="1"/>
</dbReference>
<dbReference type="InterPro" id="IPR037165">
    <property type="entry name" value="AldOxase/xan_DH_Mopterin-bd_sf"/>
</dbReference>
<feature type="binding site" evidence="21">
    <location>
        <position position="140"/>
    </location>
    <ligand>
        <name>[2Fe-2S] cluster</name>
        <dbReference type="ChEBI" id="CHEBI:190135"/>
        <label>2</label>
    </ligand>
</feature>
<dbReference type="InterPro" id="IPR016166">
    <property type="entry name" value="FAD-bd_PCMH"/>
</dbReference>
<keyword evidence="6 21" id="KW-0500">Molybdenum</keyword>
<evidence type="ECO:0000256" key="8">
    <source>
        <dbReference type="ARBA" id="ARBA00022714"/>
    </source>
</evidence>
<keyword evidence="9 21" id="KW-0479">Metal-binding</keyword>
<feature type="domain" description="2Fe-2S ferredoxin-type" evidence="22">
    <location>
        <begin position="1"/>
        <end position="83"/>
    </location>
</feature>
<evidence type="ECO:0000259" key="23">
    <source>
        <dbReference type="PROSITE" id="PS51387"/>
    </source>
</evidence>
<keyword evidence="7" id="KW-0285">Flavoprotein</keyword>
<dbReference type="OrthoDB" id="8300278at2759"/>
<comment type="similarity">
    <text evidence="3">Belongs to the xanthine dehydrogenase family.</text>
</comment>
<dbReference type="PANTHER" id="PTHR45444">
    <property type="entry name" value="XANTHINE DEHYDROGENASE"/>
    <property type="match status" value="1"/>
</dbReference>
<feature type="binding site" evidence="21">
    <location>
        <position position="105"/>
    </location>
    <ligand>
        <name>[2Fe-2S] cluster</name>
        <dbReference type="ChEBI" id="CHEBI:190135"/>
        <label>2</label>
    </ligand>
</feature>
<dbReference type="SUPFAM" id="SSF56176">
    <property type="entry name" value="FAD-binding/transporter-associated domain-like"/>
    <property type="match status" value="1"/>
</dbReference>
<evidence type="ECO:0000313" key="26">
    <source>
        <dbReference type="Proteomes" id="UP000009046"/>
    </source>
</evidence>
<dbReference type="EMBL" id="DS235286">
    <property type="protein sequence ID" value="EEB14413.1"/>
    <property type="molecule type" value="Genomic_DNA"/>
</dbReference>
<dbReference type="Pfam" id="PF01315">
    <property type="entry name" value="Ald_Xan_dh_C"/>
    <property type="match status" value="1"/>
</dbReference>
<evidence type="ECO:0000256" key="1">
    <source>
        <dbReference type="ARBA" id="ARBA00001974"/>
    </source>
</evidence>
<keyword evidence="13 21" id="KW-0411">Iron-sulfur</keyword>
<dbReference type="InterPro" id="IPR001041">
    <property type="entry name" value="2Fe-2S_ferredoxin-type"/>
</dbReference>
<dbReference type="InterPro" id="IPR036884">
    <property type="entry name" value="2Fe-2S-bd_dom_sf"/>
</dbReference>
<dbReference type="Proteomes" id="UP000009046">
    <property type="component" value="Unassembled WGS sequence"/>
</dbReference>
<dbReference type="InterPro" id="IPR005107">
    <property type="entry name" value="CO_DH_flav_C"/>
</dbReference>
<feature type="binding site" evidence="21">
    <location>
        <position position="1081"/>
    </location>
    <ligand>
        <name>Mo-molybdopterin</name>
        <dbReference type="ChEBI" id="CHEBI:71302"/>
    </ligand>
    <ligandPart>
        <name>Mo</name>
        <dbReference type="ChEBI" id="CHEBI:28685"/>
    </ligandPart>
</feature>
<dbReference type="FunFam" id="3.30.465.10:FF:000004">
    <property type="entry name" value="Xanthine dehydrogenase/oxidase"/>
    <property type="match status" value="1"/>
</dbReference>
<dbReference type="InterPro" id="IPR000674">
    <property type="entry name" value="Ald_Oxase/Xan_DH_a/b"/>
</dbReference>
<feature type="binding site" evidence="21">
    <location>
        <position position="65"/>
    </location>
    <ligand>
        <name>[2Fe-2S] cluster</name>
        <dbReference type="ChEBI" id="CHEBI:190135"/>
        <label>1</label>
    </ligand>
</feature>
<evidence type="ECO:0000256" key="11">
    <source>
        <dbReference type="ARBA" id="ARBA00023002"/>
    </source>
</evidence>
<comment type="cofactor">
    <cofactor evidence="16">
        <name>[2Fe-2S] cluster</name>
        <dbReference type="ChEBI" id="CHEBI:190135"/>
    </cofactor>
</comment>
<evidence type="ECO:0000256" key="15">
    <source>
        <dbReference type="ARBA" id="ARBA00023140"/>
    </source>
</evidence>
<feature type="active site" description="Proton acceptor" evidence="19">
    <location>
        <position position="1263"/>
    </location>
</feature>
<reference evidence="25" key="3">
    <citation type="submission" date="2020-05" db="UniProtKB">
        <authorList>
            <consortium name="EnsemblMetazoa"/>
        </authorList>
    </citation>
    <scope>IDENTIFICATION</scope>
    <source>
        <strain evidence="25">USDA</strain>
    </source>
</reference>
<feature type="binding site" evidence="20">
    <location>
        <position position="406"/>
    </location>
    <ligand>
        <name>FAD</name>
        <dbReference type="ChEBI" id="CHEBI:57692"/>
    </ligand>
</feature>
<protein>
    <recommendedName>
        <fullName evidence="5">xanthine dehydrogenase</fullName>
        <ecNumber evidence="5">1.17.1.4</ecNumber>
    </recommendedName>
</protein>
<dbReference type="GO" id="GO:0005777">
    <property type="term" value="C:peroxisome"/>
    <property type="evidence" value="ECO:0007669"/>
    <property type="project" value="UniProtKB-SubCell"/>
</dbReference>
<dbReference type="CDD" id="cd00207">
    <property type="entry name" value="fer2"/>
    <property type="match status" value="1"/>
</dbReference>
<sequence>MGFMLQVIDNDVDPEWTLLYYLRNKLRLCGTKLGCAEGGCGACTVMVSRYNRKKKKIIHLAVNACLAPICSVHGCAVTTVEGIGSTRTKLHPIQERLAKAHGSQCGFCTPGIVMSMYALLRQNPKPKLLDMEIAFQGNLCRCTGYRPIIEGLRTFTEEWEQEQMAKGMRFPVTNCAMGKNCCKFKGNNIYRDPEEILFNYNEFAPYHPSQEAIFPPELMLDSTLDEQTLVIKGPRATWFRPTSFKDVLLLKSKFPNAKIINGNTEVGVEVKFKNFLYPVLINPIYVKEMTEIVFLEEGIKFGAAVTLNEINDVLKHEIATQPEYKTRIFKAATHIFHWFAGKQIRNVSAIGGNLMTGSPISDMNPVLMAADVNLYLTSIDSTRIIKMDHTFFTGYRRNVVKPEEVLTAILFPYSHENQYFNAYKQAKRRDDDIAIVNCAANVEFEPGTHIIKNLLIAYGGVSPCTTRAMKTREKMIGREWNDEMVEDAFNSLVEEFPLPPNAPGGNVPYRRSLTLSLFFKFYLFVQDKLSEKYKEVKPVPEKLLSGISGFHSKDIKSSQYFQVVPKTQSKIDAVGRTLVHVNAFKQTTGEALYCDDIPRVENELYVTFVLSTRPYAKILNIDTSQALAMPGVHAFFCANDLDEGSNEMGPIFHDEKVFYTDEVTSQGQVVGAIVADNQMISQRASKLVKIEYEDLSPAIITIEQAIEHNSYFGQPKKIISGDPENAFKTCDFVREGEIRMGGQEHFYLETHCALVVPTEDEIEIFSSSQNAAEIQKLAAHVLNIPCNRIRTRVKRIGGGFGGKESRANVVAVPLAFIAHRMRRPVRCMLDRDEDMLMSGTRHPFLARYKFGFNKDGKIIAIKMTVYCNSGYSMDLTPGVLDRSLFHAENTYKVPNMEVHGYICKTNLPSNTAFRGFGGPQGMIFIEHMIDEMACVLNMPHHEIRYLNLYREGDVTHYNQLLDYCTARRCWEECFKSSDYERRLKEIEEFNKKHRYKKRGISILPTKFGIAFTEVSLNQAGALVHVYKDGSVLLSHGGVEIGQGLNTKMIQVASRALGIDASLIYISETATDKVPNASPTAASAASDLNGMAVLNACNKIIRRLKPMKEANPGLSWKELIGKAYYNRIGLSATGYYKTPELGYSFNTNSGRAFNYYTYGVAASSVEIDCLSGDHQVLRTDIVMDLGESLNPAIDIGQVEGAFVQGQGLFTLEELIYSPTGTSFTRGPGMYKIPGFADIPLEFNVSLLRGAPNPRAVFSSKAVGEPPLFLASSVFFAIKNAIASARKDEGIEGYFRFDSPATSARIRTSCVDRITQKARTHFFIH</sequence>
<dbReference type="Pfam" id="PF00111">
    <property type="entry name" value="Fer2"/>
    <property type="match status" value="1"/>
</dbReference>
<feature type="binding site" evidence="21">
    <location>
        <position position="35"/>
    </location>
    <ligand>
        <name>[2Fe-2S] cluster</name>
        <dbReference type="ChEBI" id="CHEBI:190135"/>
        <label>1</label>
    </ligand>
</feature>
<comment type="catalytic activity">
    <reaction evidence="17">
        <text>xanthine + NAD(+) + H2O = urate + NADH + H(+)</text>
        <dbReference type="Rhea" id="RHEA:16669"/>
        <dbReference type="ChEBI" id="CHEBI:15377"/>
        <dbReference type="ChEBI" id="CHEBI:15378"/>
        <dbReference type="ChEBI" id="CHEBI:17712"/>
        <dbReference type="ChEBI" id="CHEBI:17775"/>
        <dbReference type="ChEBI" id="CHEBI:57540"/>
        <dbReference type="ChEBI" id="CHEBI:57945"/>
        <dbReference type="EC" id="1.17.1.4"/>
    </reaction>
</comment>
<dbReference type="GO" id="GO:0071949">
    <property type="term" value="F:FAD binding"/>
    <property type="evidence" value="ECO:0007669"/>
    <property type="project" value="InterPro"/>
</dbReference>
<evidence type="ECO:0000256" key="19">
    <source>
        <dbReference type="PIRSR" id="PIRSR000127-1"/>
    </source>
</evidence>
<dbReference type="PROSITE" id="PS00197">
    <property type="entry name" value="2FE2S_FER_1"/>
    <property type="match status" value="1"/>
</dbReference>
<dbReference type="SMART" id="SM01008">
    <property type="entry name" value="Ald_Xan_dh_C"/>
    <property type="match status" value="1"/>
</dbReference>
<comment type="cofactor">
    <cofactor evidence="21">
        <name>Mo-molybdopterin</name>
        <dbReference type="ChEBI" id="CHEBI:71302"/>
    </cofactor>
    <text evidence="21">Binds 1 Mo-molybdopterin (Mo-MPT) cofactor per subunit.</text>
</comment>
<keyword evidence="14" id="KW-0520">NAD</keyword>
<dbReference type="Gene3D" id="3.30.390.50">
    <property type="entry name" value="CO dehydrogenase flavoprotein, C-terminal domain"/>
    <property type="match status" value="1"/>
</dbReference>
<feature type="binding site" evidence="20">
    <location>
        <position position="1012"/>
    </location>
    <ligand>
        <name>substrate</name>
    </ligand>
</feature>
<feature type="domain" description="FAD-binding PCMH-type" evidence="23">
    <location>
        <begin position="231"/>
        <end position="416"/>
    </location>
</feature>
<dbReference type="Pfam" id="PF02738">
    <property type="entry name" value="MoCoBD_1"/>
    <property type="match status" value="1"/>
</dbReference>
<feature type="binding site" evidence="21">
    <location>
        <position position="142"/>
    </location>
    <ligand>
        <name>[2Fe-2S] cluster</name>
        <dbReference type="ChEBI" id="CHEBI:190135"/>
        <label>2</label>
    </ligand>
</feature>
<evidence type="ECO:0000313" key="24">
    <source>
        <dbReference type="EMBL" id="EEB14413.1"/>
    </source>
</evidence>
<evidence type="ECO:0000256" key="20">
    <source>
        <dbReference type="PIRSR" id="PIRSR000127-2"/>
    </source>
</evidence>
<comment type="catalytic activity">
    <reaction evidence="18">
        <text>hypoxanthine + NAD(+) + H2O = xanthine + NADH + H(+)</text>
        <dbReference type="Rhea" id="RHEA:24670"/>
        <dbReference type="ChEBI" id="CHEBI:15377"/>
        <dbReference type="ChEBI" id="CHEBI:15378"/>
        <dbReference type="ChEBI" id="CHEBI:17368"/>
        <dbReference type="ChEBI" id="CHEBI:17712"/>
        <dbReference type="ChEBI" id="CHEBI:57540"/>
        <dbReference type="ChEBI" id="CHEBI:57945"/>
        <dbReference type="EC" id="1.17.1.4"/>
    </reaction>
</comment>
<feature type="binding site" evidence="20">
    <location>
        <position position="339"/>
    </location>
    <ligand>
        <name>FAD</name>
        <dbReference type="ChEBI" id="CHEBI:57692"/>
    </ligand>
</feature>
<evidence type="ECO:0000256" key="12">
    <source>
        <dbReference type="ARBA" id="ARBA00023004"/>
    </source>
</evidence>
<dbReference type="eggNOG" id="KOG0430">
    <property type="taxonomic scope" value="Eukaryota"/>
</dbReference>
<dbReference type="NCBIfam" id="TIGR02963">
    <property type="entry name" value="xanthine_xdhA"/>
    <property type="match status" value="1"/>
</dbReference>
<keyword evidence="10 20" id="KW-0274">FAD</keyword>
<dbReference type="Pfam" id="PF00941">
    <property type="entry name" value="FAD_binding_5"/>
    <property type="match status" value="1"/>
</dbReference>
<dbReference type="SUPFAM" id="SSF56003">
    <property type="entry name" value="Molybdenum cofactor-binding domain"/>
    <property type="match status" value="1"/>
</dbReference>
<feature type="binding site" evidence="20">
    <location>
        <position position="804"/>
    </location>
    <ligand>
        <name>substrate</name>
    </ligand>
</feature>
<dbReference type="PROSITE" id="PS00559">
    <property type="entry name" value="MOLYBDOPTERIN_EUK"/>
    <property type="match status" value="1"/>
</dbReference>
<evidence type="ECO:0000256" key="14">
    <source>
        <dbReference type="ARBA" id="ARBA00023027"/>
    </source>
</evidence>
<dbReference type="FunFam" id="3.30.43.10:FF:000001">
    <property type="entry name" value="Xanthine dehydrogenase/oxidase"/>
    <property type="match status" value="1"/>
</dbReference>
<dbReference type="InterPro" id="IPR016208">
    <property type="entry name" value="Ald_Oxase/xanthine_DH-like"/>
</dbReference>
<dbReference type="KEGG" id="phu:Phum_PHUM299090"/>
<feature type="binding site" evidence="21">
    <location>
        <position position="43"/>
    </location>
    <ligand>
        <name>[2Fe-2S] cluster</name>
        <dbReference type="ChEBI" id="CHEBI:190135"/>
        <label>1</label>
    </ligand>
</feature>
<evidence type="ECO:0000256" key="13">
    <source>
        <dbReference type="ARBA" id="ARBA00023014"/>
    </source>
</evidence>
<dbReference type="SUPFAM" id="SSF55447">
    <property type="entry name" value="CO dehydrogenase flavoprotein C-terminal domain-like"/>
    <property type="match status" value="1"/>
</dbReference>
<dbReference type="InterPro" id="IPR014307">
    <property type="entry name" value="Xanthine_DH_ssu"/>
</dbReference>
<evidence type="ECO:0000256" key="2">
    <source>
        <dbReference type="ARBA" id="ARBA00004275"/>
    </source>
</evidence>
<comment type="cofactor">
    <cofactor evidence="1 20">
        <name>FAD</name>
        <dbReference type="ChEBI" id="CHEBI:57692"/>
    </cofactor>
</comment>
<dbReference type="Gene3D" id="3.10.20.30">
    <property type="match status" value="1"/>
</dbReference>
<dbReference type="InterPro" id="IPR036856">
    <property type="entry name" value="Ald_Oxase/Xan_DH_a/b_sf"/>
</dbReference>
<evidence type="ECO:0000256" key="21">
    <source>
        <dbReference type="PIRSR" id="PIRSR000127-3"/>
    </source>
</evidence>
<feature type="binding site" evidence="20">
    <location>
        <position position="424"/>
    </location>
    <ligand>
        <name>FAD</name>
        <dbReference type="ChEBI" id="CHEBI:57692"/>
    </ligand>
</feature>
<dbReference type="Gene3D" id="3.30.465.10">
    <property type="match status" value="1"/>
</dbReference>
<dbReference type="Gene3D" id="3.30.365.10">
    <property type="entry name" value="Aldehyde oxidase/xanthine dehydrogenase, molybdopterin binding domain"/>
    <property type="match status" value="4"/>
</dbReference>
<evidence type="ECO:0000313" key="25">
    <source>
        <dbReference type="EnsemblMetazoa" id="PHUM299090-PA"/>
    </source>
</evidence>
<dbReference type="SMART" id="SM01092">
    <property type="entry name" value="CO_deh_flav_C"/>
    <property type="match status" value="1"/>
</dbReference>
<feature type="binding site" evidence="21">
    <location>
        <position position="800"/>
    </location>
    <ligand>
        <name>Mo-molybdopterin</name>
        <dbReference type="ChEBI" id="CHEBI:71302"/>
    </ligand>
    <ligandPart>
        <name>Mo</name>
        <dbReference type="ChEBI" id="CHEBI:28685"/>
    </ligandPart>
</feature>
<feature type="binding site" evidence="20">
    <location>
        <position position="882"/>
    </location>
    <ligand>
        <name>substrate</name>
    </ligand>
</feature>
<evidence type="ECO:0000256" key="7">
    <source>
        <dbReference type="ARBA" id="ARBA00022630"/>
    </source>
</evidence>
<evidence type="ECO:0000256" key="18">
    <source>
        <dbReference type="ARBA" id="ARBA00049517"/>
    </source>
</evidence>
<dbReference type="InterPro" id="IPR002888">
    <property type="entry name" value="2Fe-2S-bd"/>
</dbReference>
<dbReference type="RefSeq" id="XP_002427151.1">
    <property type="nucleotide sequence ID" value="XM_002427106.1"/>
</dbReference>
<dbReference type="OMA" id="PHPTQER"/>
<dbReference type="FunFam" id="3.90.1170.50:FF:000001">
    <property type="entry name" value="Aldehyde oxidase 1"/>
    <property type="match status" value="1"/>
</dbReference>
<keyword evidence="15" id="KW-0576">Peroxisome</keyword>
<dbReference type="EnsemblMetazoa" id="PHUM299090-RA">
    <property type="protein sequence ID" value="PHUM299090-PA"/>
    <property type="gene ID" value="PHUM299090"/>
</dbReference>
<dbReference type="Gene3D" id="1.10.150.120">
    <property type="entry name" value="[2Fe-2S]-binding domain"/>
    <property type="match status" value="1"/>
</dbReference>
<evidence type="ECO:0000256" key="3">
    <source>
        <dbReference type="ARBA" id="ARBA00006849"/>
    </source>
</evidence>
<evidence type="ECO:0000256" key="17">
    <source>
        <dbReference type="ARBA" id="ARBA00049017"/>
    </source>
</evidence>
<dbReference type="FunCoup" id="E0VM07">
    <property type="interactions" value="170"/>
</dbReference>
<dbReference type="GeneID" id="8229785"/>
<dbReference type="PROSITE" id="PS51387">
    <property type="entry name" value="FAD_PCMH"/>
    <property type="match status" value="1"/>
</dbReference>
<dbReference type="STRING" id="121224.E0VM07"/>
<dbReference type="GO" id="GO:0004854">
    <property type="term" value="F:xanthine dehydrogenase activity"/>
    <property type="evidence" value="ECO:0007669"/>
    <property type="project" value="UniProtKB-EC"/>
</dbReference>